<evidence type="ECO:0000256" key="4">
    <source>
        <dbReference type="ARBA" id="ARBA00022759"/>
    </source>
</evidence>
<reference evidence="6 7" key="1">
    <citation type="submission" date="2024-09" db="EMBL/GenBank/DDBJ databases">
        <authorList>
            <person name="Sun Q."/>
            <person name="Mori K."/>
        </authorList>
    </citation>
    <scope>NUCLEOTIDE SEQUENCE [LARGE SCALE GENOMIC DNA]</scope>
    <source>
        <strain evidence="6 7">CGMCC 1.12926</strain>
    </source>
</reference>
<proteinExistence type="predicted"/>
<evidence type="ECO:0000313" key="7">
    <source>
        <dbReference type="Proteomes" id="UP001589734"/>
    </source>
</evidence>
<dbReference type="Proteomes" id="UP001589734">
    <property type="component" value="Unassembled WGS sequence"/>
</dbReference>
<keyword evidence="3" id="KW-0540">Nuclease</keyword>
<keyword evidence="4 6" id="KW-0255">Endonuclease</keyword>
<evidence type="ECO:0000256" key="5">
    <source>
        <dbReference type="ARBA" id="ARBA00022801"/>
    </source>
</evidence>
<dbReference type="CDD" id="cd06559">
    <property type="entry name" value="Endonuclease_V"/>
    <property type="match status" value="1"/>
</dbReference>
<dbReference type="Gene3D" id="3.30.2170.10">
    <property type="entry name" value="archaeoglobus fulgidus dsm 4304 superfamily"/>
    <property type="match status" value="1"/>
</dbReference>
<gene>
    <name evidence="6" type="ORF">ACFFLS_08530</name>
</gene>
<organism evidence="6 7">
    <name type="scientific">Flavobacterium procerum</name>
    <dbReference type="NCBI Taxonomy" id="1455569"/>
    <lineage>
        <taxon>Bacteria</taxon>
        <taxon>Pseudomonadati</taxon>
        <taxon>Bacteroidota</taxon>
        <taxon>Flavobacteriia</taxon>
        <taxon>Flavobacteriales</taxon>
        <taxon>Flavobacteriaceae</taxon>
        <taxon>Flavobacterium</taxon>
    </lineage>
</organism>
<accession>A0ABV6BSQ5</accession>
<dbReference type="Pfam" id="PF04493">
    <property type="entry name" value="Endonuclease_5"/>
    <property type="match status" value="1"/>
</dbReference>
<protein>
    <submittedName>
        <fullName evidence="6">Endonuclease V</fullName>
    </submittedName>
</protein>
<evidence type="ECO:0000256" key="2">
    <source>
        <dbReference type="ARBA" id="ARBA00022490"/>
    </source>
</evidence>
<dbReference type="PANTHER" id="PTHR28511:SF1">
    <property type="entry name" value="ENDONUCLEASE V"/>
    <property type="match status" value="1"/>
</dbReference>
<name>A0ABV6BSQ5_9FLAO</name>
<dbReference type="InterPro" id="IPR007581">
    <property type="entry name" value="Endonuclease-V"/>
</dbReference>
<dbReference type="RefSeq" id="WP_379686127.1">
    <property type="nucleotide sequence ID" value="NZ_JBHLYW010000007.1"/>
</dbReference>
<sequence>MDSESTKHSPSKSNLSFIAANSNYGTYHNGKRFTGVKESFPPKDYKYIRETYVDGKRHGVRFTLWKNSYSIYVYTYNECRYAFKIQRRNSQESNFEVSTVYDWDTLDLIIDYKIVEDGRKRHQESFYFDREDLDYDKKIKESSEILQLYLENRETFYQLGLFAHSYSNSNNPFNLTKELNEARIGKSLYAYLIQESMNELLGHTVADEFMEKYVLENEIAKKIINEDQIQYLIKYIAGVSVAYNDINQKMVTAIVVLDVETKEIVDQAFSESEDITIHIPDLFAYNEVPLVIKAFEKLTIKPQLFFCDGHGIEHPKNVGLATILGIELDIPAIGCPQKRLVGYYKKSSLETHRGATEELWFDDQIVGKALRTQENNNPLYVSIGHKISLDTAIEWVLKTTQNTTLPIVISEAIKITEEIMPERVRYDFLDDRENINGIIL</sequence>
<comment type="subcellular location">
    <subcellularLocation>
        <location evidence="1">Cytoplasm</location>
    </subcellularLocation>
</comment>
<dbReference type="PANTHER" id="PTHR28511">
    <property type="entry name" value="ENDONUCLEASE V"/>
    <property type="match status" value="1"/>
</dbReference>
<keyword evidence="2" id="KW-0963">Cytoplasm</keyword>
<keyword evidence="5" id="KW-0378">Hydrolase</keyword>
<dbReference type="GO" id="GO:0004519">
    <property type="term" value="F:endonuclease activity"/>
    <property type="evidence" value="ECO:0007669"/>
    <property type="project" value="UniProtKB-KW"/>
</dbReference>
<evidence type="ECO:0000256" key="3">
    <source>
        <dbReference type="ARBA" id="ARBA00022722"/>
    </source>
</evidence>
<evidence type="ECO:0000256" key="1">
    <source>
        <dbReference type="ARBA" id="ARBA00004496"/>
    </source>
</evidence>
<comment type="caution">
    <text evidence="6">The sequence shown here is derived from an EMBL/GenBank/DDBJ whole genome shotgun (WGS) entry which is preliminary data.</text>
</comment>
<dbReference type="EMBL" id="JBHLYW010000007">
    <property type="protein sequence ID" value="MFC0077084.1"/>
    <property type="molecule type" value="Genomic_DNA"/>
</dbReference>
<keyword evidence="7" id="KW-1185">Reference proteome</keyword>
<evidence type="ECO:0000313" key="6">
    <source>
        <dbReference type="EMBL" id="MFC0077084.1"/>
    </source>
</evidence>